<sequence length="728" mass="76011">MKRSIVTLVAAGTIFLILVFATGLLIGTAALASPNSEPGTSEADSSKLEVSDAALTWGINAESGSGAYLPGSCNFLSAGVAGDNGGSSLWPNDAEKRGLFKAQDGNVKILRPTADGGTQPITWDNKCQTPAGERVNTAGVSSGNYVQFSGGKGEVDTATNTGTIQWEGSFTVVYYSGYTYWSVSNPKLEVKNGKGKITGTFSGYGTDMADMTKWEKLNPVEGTIAEFKNNKVELDENGFTVTPDYEGVDSGQPDQNKEKDGWGSFPKSWVDYNVQTGQTQYWYTSGGAADPRKSPSPLSVSFTGTPVMPEQPPATPQPPAPSPKPDTGDDNTEKPDGTSTEEKNPPETSTGSDATLFWAINKETSAGGFAPGTCNFLSAGVSPDNGGAVVWDAPGKLYKPTDGNVKIEKPNASGEFHTATWQNKCDDRYGSRVVAADKDSHHESRLNIAGGSINIDDGEITASWDGGFTIVFYSGMTYWSVSDPKLTVTKDGRGELTGTASGYGADMEDLSKWEKLKSETITLATFSGLDVNKAVKDGGFTVTPDYLGVDYRAGDGNTPQDRTEAEWGSFPKSWVDFNVKTGQSSYWYSSGGIADARKPALPLTIAFDNSFQAPATEPAKPGESVAGAGGPGSTVTGGNTVGGPGVGGPGAVGPGGGPQSSSAQPADVEDTTAFAATADEARRSEGMGTINARTWWLGGATAATGIAATVGIGWLLRRNIGLDPSTWT</sequence>
<keyword evidence="2" id="KW-0472">Membrane</keyword>
<evidence type="ECO:0000313" key="4">
    <source>
        <dbReference type="EMBL" id="PMD06327.1"/>
    </source>
</evidence>
<feature type="compositionally biased region" description="Basic and acidic residues" evidence="1">
    <location>
        <begin position="331"/>
        <end position="345"/>
    </location>
</feature>
<dbReference type="RefSeq" id="WP_102237976.1">
    <property type="nucleotide sequence ID" value="NZ_PNHK01000001.1"/>
</dbReference>
<feature type="transmembrane region" description="Helical" evidence="2">
    <location>
        <begin position="695"/>
        <end position="716"/>
    </location>
</feature>
<comment type="caution">
    <text evidence="4">The sequence shown here is derived from an EMBL/GenBank/DDBJ whole genome shotgun (WGS) entry which is preliminary data.</text>
</comment>
<evidence type="ECO:0000259" key="3">
    <source>
        <dbReference type="Pfam" id="PF04213"/>
    </source>
</evidence>
<feature type="compositionally biased region" description="Gly residues" evidence="1">
    <location>
        <begin position="639"/>
        <end position="658"/>
    </location>
</feature>
<keyword evidence="2" id="KW-0812">Transmembrane</keyword>
<keyword evidence="2" id="KW-1133">Transmembrane helix</keyword>
<evidence type="ECO:0000256" key="1">
    <source>
        <dbReference type="SAM" id="MobiDB-lite"/>
    </source>
</evidence>
<evidence type="ECO:0000313" key="5">
    <source>
        <dbReference type="Proteomes" id="UP000235598"/>
    </source>
</evidence>
<reference evidence="4 5" key="1">
    <citation type="submission" date="2017-09" db="EMBL/GenBank/DDBJ databases">
        <title>Bacterial strain isolated from the female urinary microbiota.</title>
        <authorList>
            <person name="Thomas-White K."/>
            <person name="Kumar N."/>
            <person name="Forster S."/>
            <person name="Putonti C."/>
            <person name="Lawley T."/>
            <person name="Wolfe A.J."/>
        </authorList>
    </citation>
    <scope>NUCLEOTIDE SEQUENCE [LARGE SCALE GENOMIC DNA]</scope>
    <source>
        <strain evidence="4 5">UMB1301</strain>
    </source>
</reference>
<protein>
    <submittedName>
        <fullName evidence="4">Cell surface protein</fullName>
    </submittedName>
</protein>
<feature type="region of interest" description="Disordered" evidence="1">
    <location>
        <begin position="614"/>
        <end position="669"/>
    </location>
</feature>
<feature type="region of interest" description="Disordered" evidence="1">
    <location>
        <begin position="242"/>
        <end position="265"/>
    </location>
</feature>
<gene>
    <name evidence="4" type="ORF">CJ199_02870</name>
</gene>
<organism evidence="4 5">
    <name type="scientific">Brevibacterium paucivorans</name>
    <dbReference type="NCBI Taxonomy" id="170994"/>
    <lineage>
        <taxon>Bacteria</taxon>
        <taxon>Bacillati</taxon>
        <taxon>Actinomycetota</taxon>
        <taxon>Actinomycetes</taxon>
        <taxon>Micrococcales</taxon>
        <taxon>Brevibacteriaceae</taxon>
        <taxon>Brevibacterium</taxon>
    </lineage>
</organism>
<feature type="domain" description="Htaa" evidence="3">
    <location>
        <begin position="139"/>
        <end position="236"/>
    </location>
</feature>
<dbReference type="EMBL" id="PNHK01000001">
    <property type="protein sequence ID" value="PMD06327.1"/>
    <property type="molecule type" value="Genomic_DNA"/>
</dbReference>
<evidence type="ECO:0000256" key="2">
    <source>
        <dbReference type="SAM" id="Phobius"/>
    </source>
</evidence>
<dbReference type="InterPro" id="IPR007331">
    <property type="entry name" value="Htaa"/>
</dbReference>
<feature type="region of interest" description="Disordered" evidence="1">
    <location>
        <begin position="283"/>
        <end position="352"/>
    </location>
</feature>
<dbReference type="OrthoDB" id="7210788at2"/>
<feature type="compositionally biased region" description="Low complexity" evidence="1">
    <location>
        <begin position="659"/>
        <end position="669"/>
    </location>
</feature>
<name>A0A2N6VQD9_9MICO</name>
<dbReference type="Pfam" id="PF04213">
    <property type="entry name" value="HtaA"/>
    <property type="match status" value="1"/>
</dbReference>
<dbReference type="Proteomes" id="UP000235598">
    <property type="component" value="Unassembled WGS sequence"/>
</dbReference>
<accession>A0A2N6VQD9</accession>
<dbReference type="AlphaFoldDB" id="A0A2N6VQD9"/>
<proteinExistence type="predicted"/>
<feature type="compositionally biased region" description="Pro residues" evidence="1">
    <location>
        <begin position="309"/>
        <end position="324"/>
    </location>
</feature>